<proteinExistence type="inferred from homology"/>
<dbReference type="PANTHER" id="PTHR35333">
    <property type="entry name" value="BETA-LACTAMASE"/>
    <property type="match status" value="1"/>
</dbReference>
<evidence type="ECO:0000256" key="1">
    <source>
        <dbReference type="ARBA" id="ARBA00001526"/>
    </source>
</evidence>
<dbReference type="PANTHER" id="PTHR35333:SF3">
    <property type="entry name" value="BETA-LACTAMASE-TYPE TRANSPEPTIDASE FOLD CONTAINING PROTEIN"/>
    <property type="match status" value="1"/>
</dbReference>
<dbReference type="RefSeq" id="WP_374345945.1">
    <property type="nucleotide sequence ID" value="NZ_JBHTLQ010000059.1"/>
</dbReference>
<dbReference type="PRINTS" id="PR00118">
    <property type="entry name" value="BLACTAMASEA"/>
</dbReference>
<evidence type="ECO:0000313" key="5">
    <source>
        <dbReference type="EMBL" id="MFD1192481.1"/>
    </source>
</evidence>
<dbReference type="InterPro" id="IPR045155">
    <property type="entry name" value="Beta-lactam_cat"/>
</dbReference>
<evidence type="ECO:0000256" key="2">
    <source>
        <dbReference type="ARBA" id="ARBA00009009"/>
    </source>
</evidence>
<evidence type="ECO:0000256" key="3">
    <source>
        <dbReference type="ARBA" id="ARBA00012865"/>
    </source>
</evidence>
<dbReference type="EC" id="3.5.2.6" evidence="3"/>
<feature type="domain" description="Beta-lactamase class A catalytic" evidence="4">
    <location>
        <begin position="161"/>
        <end position="420"/>
    </location>
</feature>
<sequence>MDRVPDRSLTRPAPTGGNSLRAAVLRGLGYVFWSAADGAYVASNAADLSFKRLARGTRAFVSDIPGSLGMGALRAAAFTVERRGPLTALAVVIAAAGVGWNATAPAAVPGRPAVRGATPIKFVTDKLNIETPRPRRPAPPAPSDLQHELSRLAAQYDEPVGVAVADVTDGWVASVDGQLSFPQQSVSKLWVAITAMEKVDQGMMRLDQGVLLTDADRSVFFQPITYNIDDDGYQTDVEELLRRALVTSDNAANDKLMGMVGGAPAVQDMIRRKALDGVRLAEDEKHLQARIAGLTWKPEYGQYGVFEDARSRLSREVREQAMQAYVENPYDGATPVGVVRALSALKRGELLSPASTDVILHYMAKARTGPRRLAGGLPGDWKIAHKTGTGQDFRGASYGINDVGLLTAPDGRTYAVAVMMAKTAKPVPARLEFMQAVSRAVVANWRAEQRGGFTLRGAEPELTE</sequence>
<evidence type="ECO:0000313" key="6">
    <source>
        <dbReference type="Proteomes" id="UP001597216"/>
    </source>
</evidence>
<dbReference type="EMBL" id="JBHTLQ010000059">
    <property type="protein sequence ID" value="MFD1192481.1"/>
    <property type="molecule type" value="Genomic_DNA"/>
</dbReference>
<comment type="catalytic activity">
    <reaction evidence="1">
        <text>a beta-lactam + H2O = a substituted beta-amino acid</text>
        <dbReference type="Rhea" id="RHEA:20401"/>
        <dbReference type="ChEBI" id="CHEBI:15377"/>
        <dbReference type="ChEBI" id="CHEBI:35627"/>
        <dbReference type="ChEBI" id="CHEBI:140347"/>
        <dbReference type="EC" id="3.5.2.6"/>
    </reaction>
</comment>
<keyword evidence="6" id="KW-1185">Reference proteome</keyword>
<dbReference type="GO" id="GO:0016787">
    <property type="term" value="F:hydrolase activity"/>
    <property type="evidence" value="ECO:0007669"/>
    <property type="project" value="UniProtKB-KW"/>
</dbReference>
<dbReference type="InterPro" id="IPR012338">
    <property type="entry name" value="Beta-lactam/transpept-like"/>
</dbReference>
<protein>
    <recommendedName>
        <fullName evidence="3">beta-lactamase</fullName>
        <ecNumber evidence="3">3.5.2.6</ecNumber>
    </recommendedName>
</protein>
<dbReference type="Pfam" id="PF13354">
    <property type="entry name" value="Beta-lactamase2"/>
    <property type="match status" value="1"/>
</dbReference>
<keyword evidence="5" id="KW-0378">Hydrolase</keyword>
<organism evidence="5 6">
    <name type="scientific">Phenylobacterium conjunctum</name>
    <dbReference type="NCBI Taxonomy" id="1298959"/>
    <lineage>
        <taxon>Bacteria</taxon>
        <taxon>Pseudomonadati</taxon>
        <taxon>Pseudomonadota</taxon>
        <taxon>Alphaproteobacteria</taxon>
        <taxon>Caulobacterales</taxon>
        <taxon>Caulobacteraceae</taxon>
        <taxon>Phenylobacterium</taxon>
    </lineage>
</organism>
<dbReference type="InterPro" id="IPR000871">
    <property type="entry name" value="Beta-lactam_class-A"/>
</dbReference>
<evidence type="ECO:0000259" key="4">
    <source>
        <dbReference type="Pfam" id="PF13354"/>
    </source>
</evidence>
<comment type="caution">
    <text evidence="5">The sequence shown here is derived from an EMBL/GenBank/DDBJ whole genome shotgun (WGS) entry which is preliminary data.</text>
</comment>
<accession>A0ABW3T7W3</accession>
<name>A0ABW3T7W3_9CAUL</name>
<dbReference type="Gene3D" id="3.40.710.10">
    <property type="entry name" value="DD-peptidase/beta-lactamase superfamily"/>
    <property type="match status" value="1"/>
</dbReference>
<dbReference type="SUPFAM" id="SSF56601">
    <property type="entry name" value="beta-lactamase/transpeptidase-like"/>
    <property type="match status" value="1"/>
</dbReference>
<gene>
    <name evidence="5" type="ORF">ACFQ27_17965</name>
</gene>
<comment type="similarity">
    <text evidence="2">Belongs to the class-A beta-lactamase family.</text>
</comment>
<dbReference type="Proteomes" id="UP001597216">
    <property type="component" value="Unassembled WGS sequence"/>
</dbReference>
<reference evidence="6" key="1">
    <citation type="journal article" date="2019" name="Int. J. Syst. Evol. Microbiol.">
        <title>The Global Catalogue of Microorganisms (GCM) 10K type strain sequencing project: providing services to taxonomists for standard genome sequencing and annotation.</title>
        <authorList>
            <consortium name="The Broad Institute Genomics Platform"/>
            <consortium name="The Broad Institute Genome Sequencing Center for Infectious Disease"/>
            <person name="Wu L."/>
            <person name="Ma J."/>
        </authorList>
    </citation>
    <scope>NUCLEOTIDE SEQUENCE [LARGE SCALE GENOMIC DNA]</scope>
    <source>
        <strain evidence="6">CCUG 55074</strain>
    </source>
</reference>